<dbReference type="Pfam" id="PF13193">
    <property type="entry name" value="AMP-binding_C"/>
    <property type="match status" value="1"/>
</dbReference>
<dbReference type="Gene3D" id="2.30.38.10">
    <property type="entry name" value="Luciferase, Domain 3"/>
    <property type="match status" value="1"/>
</dbReference>
<evidence type="ECO:0000259" key="2">
    <source>
        <dbReference type="Pfam" id="PF13193"/>
    </source>
</evidence>
<comment type="caution">
    <text evidence="3">The sequence shown here is derived from an EMBL/GenBank/DDBJ whole genome shotgun (WGS) entry which is preliminary data.</text>
</comment>
<proteinExistence type="predicted"/>
<dbReference type="Proteomes" id="UP001612812">
    <property type="component" value="Unassembled WGS sequence"/>
</dbReference>
<dbReference type="PROSITE" id="PS00455">
    <property type="entry name" value="AMP_BINDING"/>
    <property type="match status" value="1"/>
</dbReference>
<dbReference type="PANTHER" id="PTHR45527:SF1">
    <property type="entry name" value="FATTY ACID SYNTHASE"/>
    <property type="match status" value="1"/>
</dbReference>
<reference evidence="3 4" key="1">
    <citation type="submission" date="2024-10" db="EMBL/GenBank/DDBJ databases">
        <title>The Natural Products Discovery Center: Release of the First 8490 Sequenced Strains for Exploring Actinobacteria Biosynthetic Diversity.</title>
        <authorList>
            <person name="Kalkreuter E."/>
            <person name="Kautsar S.A."/>
            <person name="Yang D."/>
            <person name="Bader C.D."/>
            <person name="Teijaro C.N."/>
            <person name="Fluegel L."/>
            <person name="Davis C.M."/>
            <person name="Simpson J.R."/>
            <person name="Lauterbach L."/>
            <person name="Steele A.D."/>
            <person name="Gui C."/>
            <person name="Meng S."/>
            <person name="Li G."/>
            <person name="Viehrig K."/>
            <person name="Ye F."/>
            <person name="Su P."/>
            <person name="Kiefer A.F."/>
            <person name="Nichols A."/>
            <person name="Cepeda A.J."/>
            <person name="Yan W."/>
            <person name="Fan B."/>
            <person name="Jiang Y."/>
            <person name="Adhikari A."/>
            <person name="Zheng C.-J."/>
            <person name="Schuster L."/>
            <person name="Cowan T.M."/>
            <person name="Smanski M.J."/>
            <person name="Chevrette M.G."/>
            <person name="De Carvalho L.P.S."/>
            <person name="Shen B."/>
        </authorList>
    </citation>
    <scope>NUCLEOTIDE SEQUENCE [LARGE SCALE GENOMIC DNA]</scope>
    <source>
        <strain evidence="3 4">NPDC049845</strain>
    </source>
</reference>
<feature type="domain" description="AMP-dependent synthetase/ligase" evidence="1">
    <location>
        <begin position="27"/>
        <end position="377"/>
    </location>
</feature>
<protein>
    <submittedName>
        <fullName evidence="3">Amino acid adenylation domain-containing protein</fullName>
    </submittedName>
</protein>
<dbReference type="CDD" id="cd05930">
    <property type="entry name" value="A_NRPS"/>
    <property type="match status" value="1"/>
</dbReference>
<sequence>MTTVAQPSAHGATGEPFPQVPLPTLLAEQAARTPTAVALVAGAEELTYRELAARANRLARHLIGLGVGPEDVVALALPGSVSFLVAALAVLQSGAAYLPVDPGYPARRIRLMLDDVRAPALLTLAAYADDLEPLGVPLLVLDRPECAAALAALPGGPVTDGERVAPLSPLHPAYVIHTSGSTGRPKGVAVSHRSAVNYLTWAVRAYPSCADTSVLHSPVTFDLTVTTLFAPLLAGGRIHATGTRGGPAARAALRRAPCTFLKATPGFVPMLAALPPEFSPSGDLVLGGEELLGDTLAGWRRRHPTATVVNEYGPTEATVGCMEYRIEPGAPDLAGPVPIGRPVANARVHVLDDRLTPVASGELGELYVAGDVLARGYVRRPGLTAERFVPCPFGPPGERMYRTGDLARWTPEGQLVYAGRVDEQVKVNGYRVEIGEVEAALTGQETVARAVVVLRPGPGGDRLVGHVTAADGRTPDPVRLREELTRQLPPFMVPAEIVVLAELPQTPNGKIDRRALATG</sequence>
<feature type="domain" description="AMP-binding enzyme C-terminal" evidence="2">
    <location>
        <begin position="436"/>
        <end position="510"/>
    </location>
</feature>
<dbReference type="InterPro" id="IPR010071">
    <property type="entry name" value="AA_adenyl_dom"/>
</dbReference>
<dbReference type="NCBIfam" id="TIGR01733">
    <property type="entry name" value="AA-adenyl-dom"/>
    <property type="match status" value="1"/>
</dbReference>
<dbReference type="InterPro" id="IPR000873">
    <property type="entry name" value="AMP-dep_synth/lig_dom"/>
</dbReference>
<gene>
    <name evidence="3" type="ORF">ACIBP4_28095</name>
</gene>
<evidence type="ECO:0000313" key="3">
    <source>
        <dbReference type="EMBL" id="MFI7266153.1"/>
    </source>
</evidence>
<dbReference type="PANTHER" id="PTHR45527">
    <property type="entry name" value="NONRIBOSOMAL PEPTIDE SYNTHETASE"/>
    <property type="match status" value="1"/>
</dbReference>
<dbReference type="Gene3D" id="3.40.50.980">
    <property type="match status" value="2"/>
</dbReference>
<dbReference type="InterPro" id="IPR025110">
    <property type="entry name" value="AMP-bd_C"/>
</dbReference>
<dbReference type="Pfam" id="PF00501">
    <property type="entry name" value="AMP-binding"/>
    <property type="match status" value="1"/>
</dbReference>
<keyword evidence="4" id="KW-1185">Reference proteome</keyword>
<dbReference type="SUPFAM" id="SSF56801">
    <property type="entry name" value="Acetyl-CoA synthetase-like"/>
    <property type="match status" value="1"/>
</dbReference>
<evidence type="ECO:0000313" key="4">
    <source>
        <dbReference type="Proteomes" id="UP001612812"/>
    </source>
</evidence>
<dbReference type="Gene3D" id="3.30.300.30">
    <property type="match status" value="1"/>
</dbReference>
<dbReference type="EMBL" id="JBITLE010000016">
    <property type="protein sequence ID" value="MFI7266153.1"/>
    <property type="molecule type" value="Genomic_DNA"/>
</dbReference>
<organism evidence="3 4">
    <name type="scientific">Micromonospora maritima</name>
    <dbReference type="NCBI Taxonomy" id="986711"/>
    <lineage>
        <taxon>Bacteria</taxon>
        <taxon>Bacillati</taxon>
        <taxon>Actinomycetota</taxon>
        <taxon>Actinomycetes</taxon>
        <taxon>Micromonosporales</taxon>
        <taxon>Micromonosporaceae</taxon>
        <taxon>Micromonospora</taxon>
    </lineage>
</organism>
<accession>A0ABW7ZTI6</accession>
<dbReference type="InterPro" id="IPR020845">
    <property type="entry name" value="AMP-binding_CS"/>
</dbReference>
<evidence type="ECO:0000259" key="1">
    <source>
        <dbReference type="Pfam" id="PF00501"/>
    </source>
</evidence>
<dbReference type="RefSeq" id="WP_396755675.1">
    <property type="nucleotide sequence ID" value="NZ_JBITLA010000006.1"/>
</dbReference>
<dbReference type="InterPro" id="IPR045851">
    <property type="entry name" value="AMP-bd_C_sf"/>
</dbReference>
<name>A0ABW7ZTI6_9ACTN</name>